<name>A0A853ACR4_9ACTN</name>
<protein>
    <submittedName>
        <fullName evidence="7">DNA-binding transcriptional LysR family regulator</fullName>
    </submittedName>
</protein>
<evidence type="ECO:0000256" key="1">
    <source>
        <dbReference type="ARBA" id="ARBA00009437"/>
    </source>
</evidence>
<evidence type="ECO:0000313" key="8">
    <source>
        <dbReference type="Proteomes" id="UP000567795"/>
    </source>
</evidence>
<dbReference type="Gene3D" id="3.40.190.290">
    <property type="match status" value="1"/>
</dbReference>
<evidence type="ECO:0000256" key="2">
    <source>
        <dbReference type="ARBA" id="ARBA00023015"/>
    </source>
</evidence>
<dbReference type="PANTHER" id="PTHR30419:SF31">
    <property type="entry name" value="BLR3139 PROTEIN"/>
    <property type="match status" value="1"/>
</dbReference>
<dbReference type="PROSITE" id="PS50931">
    <property type="entry name" value="HTH_LYSR"/>
    <property type="match status" value="1"/>
</dbReference>
<comment type="similarity">
    <text evidence="1">Belongs to the LysR transcriptional regulatory family.</text>
</comment>
<dbReference type="InterPro" id="IPR050950">
    <property type="entry name" value="HTH-type_LysR_regulators"/>
</dbReference>
<dbReference type="Gene3D" id="1.10.10.10">
    <property type="entry name" value="Winged helix-like DNA-binding domain superfamily/Winged helix DNA-binding domain"/>
    <property type="match status" value="1"/>
</dbReference>
<dbReference type="PRINTS" id="PR00039">
    <property type="entry name" value="HTHLYSR"/>
</dbReference>
<dbReference type="GO" id="GO:0003677">
    <property type="term" value="F:DNA binding"/>
    <property type="evidence" value="ECO:0007669"/>
    <property type="project" value="UniProtKB-KW"/>
</dbReference>
<dbReference type="GO" id="GO:0003700">
    <property type="term" value="F:DNA-binding transcription factor activity"/>
    <property type="evidence" value="ECO:0007669"/>
    <property type="project" value="InterPro"/>
</dbReference>
<keyword evidence="4" id="KW-0804">Transcription</keyword>
<reference evidence="7 8" key="1">
    <citation type="submission" date="2020-07" db="EMBL/GenBank/DDBJ databases">
        <title>Sequencing the genomes of 1000 actinobacteria strains.</title>
        <authorList>
            <person name="Klenk H.-P."/>
        </authorList>
    </citation>
    <scope>NUCLEOTIDE SEQUENCE [LARGE SCALE GENOMIC DNA]</scope>
    <source>
        <strain evidence="7 8">DSM 42178</strain>
    </source>
</reference>
<keyword evidence="3 7" id="KW-0238">DNA-binding</keyword>
<organism evidence="7 8">
    <name type="scientific">Allostreptomyces psammosilenae</name>
    <dbReference type="NCBI Taxonomy" id="1892865"/>
    <lineage>
        <taxon>Bacteria</taxon>
        <taxon>Bacillati</taxon>
        <taxon>Actinomycetota</taxon>
        <taxon>Actinomycetes</taxon>
        <taxon>Kitasatosporales</taxon>
        <taxon>Streptomycetaceae</taxon>
        <taxon>Allostreptomyces</taxon>
    </lineage>
</organism>
<dbReference type="PANTHER" id="PTHR30419">
    <property type="entry name" value="HTH-TYPE TRANSCRIPTIONAL REGULATOR YBHD"/>
    <property type="match status" value="1"/>
</dbReference>
<dbReference type="EMBL" id="JACBZD010000002">
    <property type="protein sequence ID" value="NYI08238.1"/>
    <property type="molecule type" value="Genomic_DNA"/>
</dbReference>
<evidence type="ECO:0000313" key="7">
    <source>
        <dbReference type="EMBL" id="NYI08238.1"/>
    </source>
</evidence>
<sequence>MELRHLEHFVAVAEEQHFTRAAERLHIAQSGLSASVRALEREMGVDLFTRSTRRVQLTDAGRILLTEARRTLAAAARAREAVAAMRGLLTGRLTVGTEQCLGVTDPVGLLADFRVRHPGVQVHMDQAGSGRLLEQVRTGSMDLAFVSSDTPPEGVRLLPMAAEPMVLLCRADHALADHARVDPGRAGEVPVPLEWSRLDGHTFVDFHPDWGARQAVDGAFAAAGVRRVVAMQVGDVHTLLDLVTRGMGAAVVPLPVTHKEQAKGLCRIPLAGDALWRVWVAMPATGRPSPAAAALLADLTDAEAPRAGDAEPEETAEPAVARR</sequence>
<dbReference type="SUPFAM" id="SSF46785">
    <property type="entry name" value="Winged helix' DNA-binding domain"/>
    <property type="match status" value="1"/>
</dbReference>
<dbReference type="InterPro" id="IPR005119">
    <property type="entry name" value="LysR_subst-bd"/>
</dbReference>
<dbReference type="InterPro" id="IPR000847">
    <property type="entry name" value="LysR_HTH_N"/>
</dbReference>
<evidence type="ECO:0000256" key="5">
    <source>
        <dbReference type="SAM" id="MobiDB-lite"/>
    </source>
</evidence>
<evidence type="ECO:0000259" key="6">
    <source>
        <dbReference type="PROSITE" id="PS50931"/>
    </source>
</evidence>
<proteinExistence type="inferred from homology"/>
<comment type="caution">
    <text evidence="7">The sequence shown here is derived from an EMBL/GenBank/DDBJ whole genome shotgun (WGS) entry which is preliminary data.</text>
</comment>
<dbReference type="Pfam" id="PF03466">
    <property type="entry name" value="LysR_substrate"/>
    <property type="match status" value="1"/>
</dbReference>
<dbReference type="InterPro" id="IPR036390">
    <property type="entry name" value="WH_DNA-bd_sf"/>
</dbReference>
<dbReference type="RefSeq" id="WP_179817090.1">
    <property type="nucleotide sequence ID" value="NZ_JACBZD010000002.1"/>
</dbReference>
<feature type="domain" description="HTH lysR-type" evidence="6">
    <location>
        <begin position="1"/>
        <end position="58"/>
    </location>
</feature>
<dbReference type="InterPro" id="IPR036388">
    <property type="entry name" value="WH-like_DNA-bd_sf"/>
</dbReference>
<dbReference type="Proteomes" id="UP000567795">
    <property type="component" value="Unassembled WGS sequence"/>
</dbReference>
<dbReference type="GO" id="GO:0005829">
    <property type="term" value="C:cytosol"/>
    <property type="evidence" value="ECO:0007669"/>
    <property type="project" value="TreeGrafter"/>
</dbReference>
<evidence type="ECO:0000256" key="4">
    <source>
        <dbReference type="ARBA" id="ARBA00023163"/>
    </source>
</evidence>
<gene>
    <name evidence="7" type="ORF">FHU37_005267</name>
</gene>
<keyword evidence="2" id="KW-0805">Transcription regulation</keyword>
<keyword evidence="8" id="KW-1185">Reference proteome</keyword>
<evidence type="ECO:0000256" key="3">
    <source>
        <dbReference type="ARBA" id="ARBA00023125"/>
    </source>
</evidence>
<dbReference type="SUPFAM" id="SSF53850">
    <property type="entry name" value="Periplasmic binding protein-like II"/>
    <property type="match status" value="1"/>
</dbReference>
<accession>A0A853ACR4</accession>
<dbReference type="FunFam" id="1.10.10.10:FF:000001">
    <property type="entry name" value="LysR family transcriptional regulator"/>
    <property type="match status" value="1"/>
</dbReference>
<feature type="region of interest" description="Disordered" evidence="5">
    <location>
        <begin position="302"/>
        <end position="323"/>
    </location>
</feature>
<dbReference type="AlphaFoldDB" id="A0A853ACR4"/>
<dbReference type="Pfam" id="PF00126">
    <property type="entry name" value="HTH_1"/>
    <property type="match status" value="1"/>
</dbReference>